<evidence type="ECO:0000313" key="2">
    <source>
        <dbReference type="EMBL" id="QGY40793.1"/>
    </source>
</evidence>
<reference evidence="2 3" key="1">
    <citation type="submission" date="2019-11" db="EMBL/GenBank/DDBJ databases">
        <authorList>
            <person name="Zheng R.K."/>
            <person name="Sun C.M."/>
        </authorList>
    </citation>
    <scope>NUCLEOTIDE SEQUENCE [LARGE SCALE GENOMIC DNA]</scope>
    <source>
        <strain evidence="2 3">SRB007</strain>
    </source>
</reference>
<organism evidence="2 3">
    <name type="scientific">Pseudodesulfovibrio cashew</name>
    <dbReference type="NCBI Taxonomy" id="2678688"/>
    <lineage>
        <taxon>Bacteria</taxon>
        <taxon>Pseudomonadati</taxon>
        <taxon>Thermodesulfobacteriota</taxon>
        <taxon>Desulfovibrionia</taxon>
        <taxon>Desulfovibrionales</taxon>
        <taxon>Desulfovibrionaceae</taxon>
    </lineage>
</organism>
<evidence type="ECO:0000313" key="3">
    <source>
        <dbReference type="Proteomes" id="UP000428328"/>
    </source>
</evidence>
<sequence length="205" mass="22739">MKHIRIPILFLALALAAAACVKLGGQPLVKRYYRITPERTAEAVPPQDDTILKVRRLSVSELYDTRELVYQMRDGRIESDFYNLFFVTPGNNLTAELRHWLAASGRFAHIVEPGSLVVPSLTLEGVVNALYGDYSSDSPAAVVDMQFFVVDEATSGNEVIFSGNYHQRVPFAAPDPAQLVQAMTQGVQAIFDQLEQDLKTAPLTR</sequence>
<dbReference type="Gene3D" id="3.40.50.10610">
    <property type="entry name" value="ABC-type transport auxiliary lipoprotein component"/>
    <property type="match status" value="1"/>
</dbReference>
<feature type="domain" description="ABC-type transport auxiliary lipoprotein component" evidence="1">
    <location>
        <begin position="33"/>
        <end position="193"/>
    </location>
</feature>
<keyword evidence="3" id="KW-1185">Reference proteome</keyword>
<dbReference type="EMBL" id="CP046400">
    <property type="protein sequence ID" value="QGY40793.1"/>
    <property type="molecule type" value="Genomic_DNA"/>
</dbReference>
<evidence type="ECO:0000259" key="1">
    <source>
        <dbReference type="Pfam" id="PF03886"/>
    </source>
</evidence>
<gene>
    <name evidence="2" type="ORF">GM415_11880</name>
</gene>
<dbReference type="Pfam" id="PF03886">
    <property type="entry name" value="ABC_trans_aux"/>
    <property type="match status" value="1"/>
</dbReference>
<dbReference type="RefSeq" id="WP_158948431.1">
    <property type="nucleotide sequence ID" value="NZ_CP046400.1"/>
</dbReference>
<dbReference type="SUPFAM" id="SSF159594">
    <property type="entry name" value="XCC0632-like"/>
    <property type="match status" value="1"/>
</dbReference>
<dbReference type="AlphaFoldDB" id="A0A6I6JKD4"/>
<proteinExistence type="predicted"/>
<dbReference type="PROSITE" id="PS51257">
    <property type="entry name" value="PROKAR_LIPOPROTEIN"/>
    <property type="match status" value="1"/>
</dbReference>
<dbReference type="InterPro" id="IPR005586">
    <property type="entry name" value="ABC_trans_aux"/>
</dbReference>
<protein>
    <recommendedName>
        <fullName evidence="1">ABC-type transport auxiliary lipoprotein component domain-containing protein</fullName>
    </recommendedName>
</protein>
<dbReference type="Proteomes" id="UP000428328">
    <property type="component" value="Chromosome"/>
</dbReference>
<accession>A0A6I6JKD4</accession>
<name>A0A6I6JKD4_9BACT</name>
<dbReference type="KEGG" id="psel:GM415_11880"/>